<sequence>MQRALNIRKPNQVMEIAPEERNNIEGGMIRYRYGPWDPSYYAILGRLIGKELVKTISNQQGLSYRTTEKGGTIANLLGEESSWSETNQRIKLLKRNFDISGNKLKNFIYENFPEIVNTSLGEKL</sequence>
<gene>
    <name evidence="1" type="ORF">Oscil6304_0591</name>
</gene>
<dbReference type="EMBL" id="CP003607">
    <property type="protein sequence ID" value="AFY80331.1"/>
    <property type="molecule type" value="Genomic_DNA"/>
</dbReference>
<protein>
    <submittedName>
        <fullName evidence="1">Uncharacterized protein</fullName>
    </submittedName>
</protein>
<dbReference type="eggNOG" id="ENOG5032SFV">
    <property type="taxonomic scope" value="Bacteria"/>
</dbReference>
<dbReference type="HOGENOM" id="CLU_126538_0_0_3"/>
<dbReference type="InParanoid" id="K9TDY9"/>
<dbReference type="KEGG" id="oac:Oscil6304_0591"/>
<proteinExistence type="predicted"/>
<organism evidence="1 2">
    <name type="scientific">Oscillatoria acuminata PCC 6304</name>
    <dbReference type="NCBI Taxonomy" id="56110"/>
    <lineage>
        <taxon>Bacteria</taxon>
        <taxon>Bacillati</taxon>
        <taxon>Cyanobacteriota</taxon>
        <taxon>Cyanophyceae</taxon>
        <taxon>Oscillatoriophycideae</taxon>
        <taxon>Oscillatoriales</taxon>
        <taxon>Oscillatoriaceae</taxon>
        <taxon>Oscillatoria</taxon>
    </lineage>
</organism>
<reference evidence="1 2" key="1">
    <citation type="submission" date="2012-06" db="EMBL/GenBank/DDBJ databases">
        <title>Finished chromosome of genome of Oscillatoria acuminata PCC 6304.</title>
        <authorList>
            <consortium name="US DOE Joint Genome Institute"/>
            <person name="Gugger M."/>
            <person name="Coursin T."/>
            <person name="Rippka R."/>
            <person name="Tandeau De Marsac N."/>
            <person name="Huntemann M."/>
            <person name="Wei C.-L."/>
            <person name="Han J."/>
            <person name="Detter J.C."/>
            <person name="Han C."/>
            <person name="Tapia R."/>
            <person name="Davenport K."/>
            <person name="Daligault H."/>
            <person name="Erkkila T."/>
            <person name="Gu W."/>
            <person name="Munk A.C.C."/>
            <person name="Teshima H."/>
            <person name="Xu Y."/>
            <person name="Chain P."/>
            <person name="Chen A."/>
            <person name="Krypides N."/>
            <person name="Mavromatis K."/>
            <person name="Markowitz V."/>
            <person name="Szeto E."/>
            <person name="Ivanova N."/>
            <person name="Mikhailova N."/>
            <person name="Ovchinnikova G."/>
            <person name="Pagani I."/>
            <person name="Pati A."/>
            <person name="Goodwin L."/>
            <person name="Peters L."/>
            <person name="Pitluck S."/>
            <person name="Woyke T."/>
            <person name="Kerfeld C."/>
        </authorList>
    </citation>
    <scope>NUCLEOTIDE SEQUENCE [LARGE SCALE GENOMIC DNA]</scope>
    <source>
        <strain evidence="1 2">PCC 6304</strain>
    </source>
</reference>
<evidence type="ECO:0000313" key="1">
    <source>
        <dbReference type="EMBL" id="AFY80331.1"/>
    </source>
</evidence>
<name>K9TDY9_9CYAN</name>
<dbReference type="Proteomes" id="UP000010367">
    <property type="component" value="Chromosome"/>
</dbReference>
<accession>K9TDY9</accession>
<evidence type="ECO:0000313" key="2">
    <source>
        <dbReference type="Proteomes" id="UP000010367"/>
    </source>
</evidence>
<dbReference type="AlphaFoldDB" id="K9TDY9"/>
<keyword evidence="2" id="KW-1185">Reference proteome</keyword>
<dbReference type="STRING" id="56110.Oscil6304_0591"/>